<evidence type="ECO:0000256" key="8">
    <source>
        <dbReference type="ARBA" id="ARBA00023008"/>
    </source>
</evidence>
<reference evidence="19" key="1">
    <citation type="submission" date="2020-05" db="EMBL/GenBank/DDBJ databases">
        <title>Phylogenomic resolution of chytrid fungi.</title>
        <authorList>
            <person name="Stajich J.E."/>
            <person name="Amses K."/>
            <person name="Simmons R."/>
            <person name="Seto K."/>
            <person name="Myers J."/>
            <person name="Bonds A."/>
            <person name="Quandt C.A."/>
            <person name="Barry K."/>
            <person name="Liu P."/>
            <person name="Grigoriev I."/>
            <person name="Longcore J.E."/>
            <person name="James T.Y."/>
        </authorList>
    </citation>
    <scope>NUCLEOTIDE SEQUENCE</scope>
    <source>
        <strain evidence="19">JEL0318</strain>
    </source>
</reference>
<evidence type="ECO:0000256" key="14">
    <source>
        <dbReference type="ARBA" id="ARBA00045077"/>
    </source>
</evidence>
<feature type="region of interest" description="Disordered" evidence="16">
    <location>
        <begin position="222"/>
        <end position="277"/>
    </location>
</feature>
<proteinExistence type="inferred from homology"/>
<dbReference type="GO" id="GO:0005576">
    <property type="term" value="C:extracellular region"/>
    <property type="evidence" value="ECO:0007669"/>
    <property type="project" value="UniProtKB-SubCell"/>
</dbReference>
<dbReference type="InterPro" id="IPR005103">
    <property type="entry name" value="AA9_LPMO"/>
</dbReference>
<evidence type="ECO:0000256" key="10">
    <source>
        <dbReference type="ARBA" id="ARBA00023157"/>
    </source>
</evidence>
<accession>A0AAD5X7R6</accession>
<evidence type="ECO:0000256" key="12">
    <source>
        <dbReference type="ARBA" id="ARBA00023326"/>
    </source>
</evidence>
<dbReference type="Gene3D" id="2.70.50.70">
    <property type="match status" value="1"/>
</dbReference>
<feature type="domain" description="CBM1" evidence="18">
    <location>
        <begin position="272"/>
        <end position="307"/>
    </location>
</feature>
<keyword evidence="9" id="KW-0503">Monooxygenase</keyword>
<organism evidence="19 20">
    <name type="scientific">Rhizophlyctis rosea</name>
    <dbReference type="NCBI Taxonomy" id="64517"/>
    <lineage>
        <taxon>Eukaryota</taxon>
        <taxon>Fungi</taxon>
        <taxon>Fungi incertae sedis</taxon>
        <taxon>Chytridiomycota</taxon>
        <taxon>Chytridiomycota incertae sedis</taxon>
        <taxon>Chytridiomycetes</taxon>
        <taxon>Rhizophlyctidales</taxon>
        <taxon>Rhizophlyctidaceae</taxon>
        <taxon>Rhizophlyctis</taxon>
    </lineage>
</organism>
<keyword evidence="6" id="KW-0136">Cellulose degradation</keyword>
<keyword evidence="8" id="KW-0186">Copper</keyword>
<evidence type="ECO:0000256" key="6">
    <source>
        <dbReference type="ARBA" id="ARBA00023001"/>
    </source>
</evidence>
<keyword evidence="10" id="KW-1015">Disulfide bond</keyword>
<keyword evidence="3" id="KW-0964">Secreted</keyword>
<dbReference type="EMBL" id="JADGJD010000095">
    <property type="protein sequence ID" value="KAJ3055100.1"/>
    <property type="molecule type" value="Genomic_DNA"/>
</dbReference>
<dbReference type="SMART" id="SM00236">
    <property type="entry name" value="fCBD"/>
    <property type="match status" value="1"/>
</dbReference>
<keyword evidence="20" id="KW-1185">Reference proteome</keyword>
<dbReference type="Proteomes" id="UP001212841">
    <property type="component" value="Unassembled WGS sequence"/>
</dbReference>
<evidence type="ECO:0000256" key="16">
    <source>
        <dbReference type="SAM" id="MobiDB-lite"/>
    </source>
</evidence>
<dbReference type="Pfam" id="PF03443">
    <property type="entry name" value="AA9"/>
    <property type="match status" value="1"/>
</dbReference>
<dbReference type="CDD" id="cd21175">
    <property type="entry name" value="LPMO_AA9"/>
    <property type="match status" value="1"/>
</dbReference>
<dbReference type="PANTHER" id="PTHR33353">
    <property type="entry name" value="PUTATIVE (AFU_ORTHOLOGUE AFUA_1G12560)-RELATED"/>
    <property type="match status" value="1"/>
</dbReference>
<name>A0AAD5X7R6_9FUNG</name>
<dbReference type="InterPro" id="IPR049892">
    <property type="entry name" value="AA9"/>
</dbReference>
<evidence type="ECO:0000256" key="17">
    <source>
        <dbReference type="SAM" id="SignalP"/>
    </source>
</evidence>
<keyword evidence="12" id="KW-0624">Polysaccharide degradation</keyword>
<comment type="subcellular location">
    <subcellularLocation>
        <location evidence="2">Secreted</location>
    </subcellularLocation>
</comment>
<keyword evidence="5 17" id="KW-0732">Signal</keyword>
<comment type="caution">
    <text evidence="19">The sequence shown here is derived from an EMBL/GenBank/DDBJ whole genome shotgun (WGS) entry which is preliminary data.</text>
</comment>
<feature type="chain" id="PRO_5042254095" description="lytic cellulose monooxygenase (C4-dehydrogenating)" evidence="17">
    <location>
        <begin position="19"/>
        <end position="308"/>
    </location>
</feature>
<keyword evidence="4" id="KW-0479">Metal-binding</keyword>
<dbReference type="InterPro" id="IPR035971">
    <property type="entry name" value="CBD_sf"/>
</dbReference>
<evidence type="ECO:0000256" key="1">
    <source>
        <dbReference type="ARBA" id="ARBA00001973"/>
    </source>
</evidence>
<evidence type="ECO:0000256" key="15">
    <source>
        <dbReference type="ARBA" id="ARBA00047174"/>
    </source>
</evidence>
<dbReference type="PROSITE" id="PS51164">
    <property type="entry name" value="CBM1_2"/>
    <property type="match status" value="1"/>
</dbReference>
<gene>
    <name evidence="19" type="ORF">HK097_011475</name>
</gene>
<dbReference type="AlphaFoldDB" id="A0AAD5X7R6"/>
<evidence type="ECO:0000256" key="3">
    <source>
        <dbReference type="ARBA" id="ARBA00022525"/>
    </source>
</evidence>
<dbReference type="GO" id="GO:0004497">
    <property type="term" value="F:monooxygenase activity"/>
    <property type="evidence" value="ECO:0007669"/>
    <property type="project" value="UniProtKB-KW"/>
</dbReference>
<dbReference type="Pfam" id="PF00734">
    <property type="entry name" value="CBM_1"/>
    <property type="match status" value="1"/>
</dbReference>
<protein>
    <recommendedName>
        <fullName evidence="15">lytic cellulose monooxygenase (C4-dehydrogenating)</fullName>
        <ecNumber evidence="15">1.14.99.56</ecNumber>
    </recommendedName>
</protein>
<evidence type="ECO:0000256" key="11">
    <source>
        <dbReference type="ARBA" id="ARBA00023277"/>
    </source>
</evidence>
<evidence type="ECO:0000259" key="18">
    <source>
        <dbReference type="PROSITE" id="PS51164"/>
    </source>
</evidence>
<dbReference type="SUPFAM" id="SSF57180">
    <property type="entry name" value="Cellulose-binding domain"/>
    <property type="match status" value="1"/>
</dbReference>
<keyword evidence="7" id="KW-0560">Oxidoreductase</keyword>
<feature type="signal peptide" evidence="17">
    <location>
        <begin position="1"/>
        <end position="18"/>
    </location>
</feature>
<keyword evidence="11" id="KW-0119">Carbohydrate metabolism</keyword>
<dbReference type="PANTHER" id="PTHR33353:SF10">
    <property type="entry name" value="ENDO-BETA-1,4-GLUCANASE D"/>
    <property type="match status" value="1"/>
</dbReference>
<comment type="similarity">
    <text evidence="13">Belongs to the polysaccharide monooxygenase AA9 family.</text>
</comment>
<feature type="compositionally biased region" description="Low complexity" evidence="16">
    <location>
        <begin position="235"/>
        <end position="268"/>
    </location>
</feature>
<evidence type="ECO:0000313" key="19">
    <source>
        <dbReference type="EMBL" id="KAJ3055100.1"/>
    </source>
</evidence>
<evidence type="ECO:0000256" key="2">
    <source>
        <dbReference type="ARBA" id="ARBA00004613"/>
    </source>
</evidence>
<dbReference type="InterPro" id="IPR000254">
    <property type="entry name" value="CBD"/>
</dbReference>
<evidence type="ECO:0000256" key="13">
    <source>
        <dbReference type="ARBA" id="ARBA00044502"/>
    </source>
</evidence>
<evidence type="ECO:0000313" key="20">
    <source>
        <dbReference type="Proteomes" id="UP001212841"/>
    </source>
</evidence>
<evidence type="ECO:0000256" key="7">
    <source>
        <dbReference type="ARBA" id="ARBA00023002"/>
    </source>
</evidence>
<comment type="cofactor">
    <cofactor evidence="1">
        <name>Cu(2+)</name>
        <dbReference type="ChEBI" id="CHEBI:29036"/>
    </cofactor>
</comment>
<evidence type="ECO:0000256" key="5">
    <source>
        <dbReference type="ARBA" id="ARBA00022729"/>
    </source>
</evidence>
<evidence type="ECO:0000256" key="9">
    <source>
        <dbReference type="ARBA" id="ARBA00023033"/>
    </source>
</evidence>
<dbReference type="GO" id="GO:0046872">
    <property type="term" value="F:metal ion binding"/>
    <property type="evidence" value="ECO:0007669"/>
    <property type="project" value="UniProtKB-KW"/>
</dbReference>
<dbReference type="GO" id="GO:0030248">
    <property type="term" value="F:cellulose binding"/>
    <property type="evidence" value="ECO:0007669"/>
    <property type="project" value="InterPro"/>
</dbReference>
<dbReference type="PROSITE" id="PS00562">
    <property type="entry name" value="CBM1_1"/>
    <property type="match status" value="1"/>
</dbReference>
<sequence length="308" mass="31838">MKSAAVLTTLALVGSAQAHYFVKAINGQTTCLRPISPPGTYRDNFPVTGAQIDNADVVCGEARALTTAQPPCTIAAGSTITLTYDNQVGHPGPEFIYIARTAAGPWAKINQDIISSDGKWANERFGNGQTTYTFTLPAALASGNWVLRTEHFGLHGALQAGGAQLYIRCIDINVTGSGTGIPGPTVQFPGAFTSSTPGVVWNPYGGTANNLRYPAVGPAVWNGSSSGGNPDPQPTTTTSVATTTTTTRTSVAPAPTTTTTTRTTTTTASGGQGAPLYGQCGGRNWTGATTCAQGTCKFSNDYYSQCLP</sequence>
<dbReference type="EC" id="1.14.99.56" evidence="15"/>
<dbReference type="GO" id="GO:0030245">
    <property type="term" value="P:cellulose catabolic process"/>
    <property type="evidence" value="ECO:0007669"/>
    <property type="project" value="UniProtKB-KW"/>
</dbReference>
<comment type="catalytic activity">
    <reaction evidence="14">
        <text>[(1-&gt;4)-beta-D-glucosyl]n+m + reduced acceptor + O2 = 4-dehydro-beta-D-glucosyl-[(1-&gt;4)-beta-D-glucosyl]n-1 + [(1-&gt;4)-beta-D-glucosyl]m + acceptor + H2O.</text>
        <dbReference type="EC" id="1.14.99.56"/>
    </reaction>
</comment>
<evidence type="ECO:0000256" key="4">
    <source>
        <dbReference type="ARBA" id="ARBA00022723"/>
    </source>
</evidence>